<dbReference type="Proteomes" id="UP001301388">
    <property type="component" value="Unassembled WGS sequence"/>
</dbReference>
<protein>
    <submittedName>
        <fullName evidence="2">VgrG-related protein</fullName>
    </submittedName>
</protein>
<evidence type="ECO:0000313" key="2">
    <source>
        <dbReference type="EMBL" id="MEA5476401.1"/>
    </source>
</evidence>
<dbReference type="RefSeq" id="WP_323259456.1">
    <property type="nucleotide sequence ID" value="NZ_JAYGIE010000005.1"/>
</dbReference>
<evidence type="ECO:0000259" key="1">
    <source>
        <dbReference type="Pfam" id="PF04717"/>
    </source>
</evidence>
<accession>A0ABU5TDQ2</accession>
<dbReference type="Gene3D" id="2.40.50.230">
    <property type="entry name" value="Gp5 N-terminal domain"/>
    <property type="match status" value="1"/>
</dbReference>
<organism evidence="2 3">
    <name type="scientific">Pseudanabaena galeata UHCC 0370</name>
    <dbReference type="NCBI Taxonomy" id="3110310"/>
    <lineage>
        <taxon>Bacteria</taxon>
        <taxon>Bacillati</taxon>
        <taxon>Cyanobacteriota</taxon>
        <taxon>Cyanophyceae</taxon>
        <taxon>Pseudanabaenales</taxon>
        <taxon>Pseudanabaenaceae</taxon>
        <taxon>Pseudanabaena</taxon>
    </lineage>
</organism>
<dbReference type="SUPFAM" id="SSF69279">
    <property type="entry name" value="Phage tail proteins"/>
    <property type="match status" value="1"/>
</dbReference>
<dbReference type="SUPFAM" id="SSF69255">
    <property type="entry name" value="gp5 N-terminal domain-like"/>
    <property type="match status" value="1"/>
</dbReference>
<evidence type="ECO:0000313" key="3">
    <source>
        <dbReference type="Proteomes" id="UP001301388"/>
    </source>
</evidence>
<dbReference type="Pfam" id="PF05954">
    <property type="entry name" value="Phage_GPD"/>
    <property type="match status" value="1"/>
</dbReference>
<dbReference type="InterPro" id="IPR037026">
    <property type="entry name" value="Vgr_OB-fold_dom_sf"/>
</dbReference>
<dbReference type="Pfam" id="PF04717">
    <property type="entry name" value="Phage_base_V"/>
    <property type="match status" value="1"/>
</dbReference>
<dbReference type="Gene3D" id="3.55.50.10">
    <property type="entry name" value="Baseplate protein-like domains"/>
    <property type="match status" value="1"/>
</dbReference>
<dbReference type="InterPro" id="IPR006531">
    <property type="entry name" value="Gp5/Vgr_OB"/>
</dbReference>
<reference evidence="2 3" key="1">
    <citation type="submission" date="2023-12" db="EMBL/GenBank/DDBJ databases">
        <title>Baltic Sea Cyanobacteria.</title>
        <authorList>
            <person name="Delbaje E."/>
            <person name="Fewer D.P."/>
            <person name="Shishido T.K."/>
        </authorList>
    </citation>
    <scope>NUCLEOTIDE SEQUENCE [LARGE SCALE GENOMIC DNA]</scope>
    <source>
        <strain evidence="2 3">UHCC 0370</strain>
    </source>
</reference>
<dbReference type="EMBL" id="JAYGIE010000005">
    <property type="protein sequence ID" value="MEA5476401.1"/>
    <property type="molecule type" value="Genomic_DNA"/>
</dbReference>
<sequence>MPATYRSQFSLTIDGTPASEDLIADILQVSAEESLHQLGMFTLIISNNYFYGDSTAPWKHMSKFAIGKKVKIGFTASTTEDPDFDDASSAYVLEGEITAIETDFTAEAKAPIIIRGYDVAHRLHRGRHNRSFLEMSDSDIVKKLAGESGIATGTITETTPIHKYVFQENQTNMEFLQERAARNGFELYMQDGKLNFRKSTKGAEISLKWLKDLSSFRVRVTGAEQVNSVEVRGWDYKTKRAIVSTASTESVITSNTSGKGSSTSSAFSGKPTGPKMIVVDQPIFSAAEAQKIAQSLCDELGGEFVNADAKGTGNPLIRAGKVIKLTDMGNYSGSYYVTETHHLFQNRTYTTHFSVRGLRGGDLYSILSSKTHLQPGQTMLVGIVTNNNDPDQCGRVKVKFPTLTEEHESNWARVVGVGAGANRGLDCLPEVNDEVLVAFEHGDIHRPYVIGGVWNGTDAPPAVVTDSVVGGKVRLRTFKTRVGHQLQFVEEDKSPTKKGVYLNTIGGHNLRLNDSDKFVELETTGGHKFRADDNSKVISLTSTGDITVKTGTSGTSKDLTINAANMTLTATTNITLKVGSNKIVISNTGVVIEGAQVQIKGTATAKMEAPVINVEATGANTIKGGIVNVDASGIAVIKGSLVKIN</sequence>
<dbReference type="InterPro" id="IPR047702">
    <property type="entry name" value="VgrG-rel"/>
</dbReference>
<gene>
    <name evidence="2" type="ORF">VB774_02100</name>
</gene>
<dbReference type="NCBIfam" id="NF033848">
    <property type="entry name" value="VgrG_rel"/>
    <property type="match status" value="1"/>
</dbReference>
<keyword evidence="3" id="KW-1185">Reference proteome</keyword>
<proteinExistence type="predicted"/>
<name>A0ABU5TDQ2_9CYAN</name>
<comment type="caution">
    <text evidence="2">The sequence shown here is derived from an EMBL/GenBank/DDBJ whole genome shotgun (WGS) entry which is preliminary data.</text>
</comment>
<feature type="domain" description="Gp5/Type VI secretion system Vgr protein OB-fold" evidence="1">
    <location>
        <begin position="381"/>
        <end position="454"/>
    </location>
</feature>